<reference evidence="2" key="1">
    <citation type="submission" date="2024-04" db="EMBL/GenBank/DDBJ databases">
        <title>Salinicola lusitanus LLJ914,a marine bacterium isolated from the Okinawa Trough.</title>
        <authorList>
            <person name="Li J."/>
        </authorList>
    </citation>
    <scope>NUCLEOTIDE SEQUENCE [LARGE SCALE GENOMIC DNA]</scope>
</reference>
<accession>A0AAW0PQI9</accession>
<sequence length="104" mass="11507">MARARRESTDSANLGHLPRIKALNSRASGAEEGSVWGPGNLCESVGLSRDLWERFNNREPLNFSSSLPGSYRLFLGGHSTRDTVTAPERAAYEKQVTRHRPLSP</sequence>
<name>A0AAW0PQI9_9GOBI</name>
<dbReference type="Proteomes" id="UP001460270">
    <property type="component" value="Unassembled WGS sequence"/>
</dbReference>
<keyword evidence="2" id="KW-1185">Reference proteome</keyword>
<evidence type="ECO:0000313" key="2">
    <source>
        <dbReference type="Proteomes" id="UP001460270"/>
    </source>
</evidence>
<dbReference type="AlphaFoldDB" id="A0AAW0PQI9"/>
<dbReference type="EMBL" id="JBBPFD010000006">
    <property type="protein sequence ID" value="KAK7922664.1"/>
    <property type="molecule type" value="Genomic_DNA"/>
</dbReference>
<proteinExistence type="predicted"/>
<gene>
    <name evidence="1" type="ORF">WMY93_009566</name>
</gene>
<protein>
    <submittedName>
        <fullName evidence="1">Uncharacterized protein</fullName>
    </submittedName>
</protein>
<evidence type="ECO:0000313" key="1">
    <source>
        <dbReference type="EMBL" id="KAK7922664.1"/>
    </source>
</evidence>
<organism evidence="1 2">
    <name type="scientific">Mugilogobius chulae</name>
    <name type="common">yellowstripe goby</name>
    <dbReference type="NCBI Taxonomy" id="88201"/>
    <lineage>
        <taxon>Eukaryota</taxon>
        <taxon>Metazoa</taxon>
        <taxon>Chordata</taxon>
        <taxon>Craniata</taxon>
        <taxon>Vertebrata</taxon>
        <taxon>Euteleostomi</taxon>
        <taxon>Actinopterygii</taxon>
        <taxon>Neopterygii</taxon>
        <taxon>Teleostei</taxon>
        <taxon>Neoteleostei</taxon>
        <taxon>Acanthomorphata</taxon>
        <taxon>Gobiaria</taxon>
        <taxon>Gobiiformes</taxon>
        <taxon>Gobioidei</taxon>
        <taxon>Gobiidae</taxon>
        <taxon>Gobionellinae</taxon>
        <taxon>Mugilogobius</taxon>
    </lineage>
</organism>
<comment type="caution">
    <text evidence="1">The sequence shown here is derived from an EMBL/GenBank/DDBJ whole genome shotgun (WGS) entry which is preliminary data.</text>
</comment>